<sequence length="191" mass="21763">MWPYATRGSRFLGDVSEISPSALEAEDFSTNAVSIKLWLPEKLVAAIDVLCDQHDASRPDVLRWILFEHVFGRVELAHLKRRMSARLKELEKAEIMRSVRRSTTEEGPTPREINARHLGKATEDLKLFLPARLKLELQDLADAAKQPLSDYLRAVLARHLLGERFFREWQAALAKANAEAARHESDIVLSR</sequence>
<keyword evidence="2" id="KW-1185">Reference proteome</keyword>
<proteinExistence type="predicted"/>
<dbReference type="KEGG" id="tcl:Tchl_1987"/>
<dbReference type="OrthoDB" id="9877219at2"/>
<dbReference type="STRING" id="96773.Tchl_1987"/>
<evidence type="ECO:0000313" key="1">
    <source>
        <dbReference type="EMBL" id="APR04834.1"/>
    </source>
</evidence>
<dbReference type="RefSeq" id="WP_075148262.1">
    <property type="nucleotide sequence ID" value="NZ_CP018839.1"/>
</dbReference>
<dbReference type="AlphaFoldDB" id="A0A1H5SGL5"/>
<evidence type="ECO:0000313" key="2">
    <source>
        <dbReference type="Proteomes" id="UP000185739"/>
    </source>
</evidence>
<dbReference type="Proteomes" id="UP000185739">
    <property type="component" value="Chromosome"/>
</dbReference>
<reference evidence="1 2" key="1">
    <citation type="submission" date="2016-12" db="EMBL/GenBank/DDBJ databases">
        <title>Complete genome sequence of Thauera chlorobenzoica, a Betaproteobacterium degrading haloaromatics anaerobically to CO2 and halides.</title>
        <authorList>
            <person name="Goris T."/>
            <person name="Mergelsberg M."/>
            <person name="Boll M."/>
        </authorList>
    </citation>
    <scope>NUCLEOTIDE SEQUENCE [LARGE SCALE GENOMIC DNA]</scope>
    <source>
        <strain evidence="1 2">3CB1</strain>
    </source>
</reference>
<gene>
    <name evidence="1" type="ORF">Tchl_1987</name>
</gene>
<dbReference type="EMBL" id="CP018839">
    <property type="protein sequence ID" value="APR04834.1"/>
    <property type="molecule type" value="Genomic_DNA"/>
</dbReference>
<name>A0A1H5SGL5_9RHOO</name>
<accession>A0A1H5SGL5</accession>
<protein>
    <submittedName>
        <fullName evidence="1">Uncharacterized protein</fullName>
    </submittedName>
</protein>
<organism evidence="1 2">
    <name type="scientific">Thauera chlorobenzoica</name>
    <dbReference type="NCBI Taxonomy" id="96773"/>
    <lineage>
        <taxon>Bacteria</taxon>
        <taxon>Pseudomonadati</taxon>
        <taxon>Pseudomonadota</taxon>
        <taxon>Betaproteobacteria</taxon>
        <taxon>Rhodocyclales</taxon>
        <taxon>Zoogloeaceae</taxon>
        <taxon>Thauera</taxon>
    </lineage>
</organism>